<dbReference type="InterPro" id="IPR010730">
    <property type="entry name" value="HET"/>
</dbReference>
<dbReference type="Proteomes" id="UP000604273">
    <property type="component" value="Unassembled WGS sequence"/>
</dbReference>
<proteinExistence type="predicted"/>
<accession>A0A8H4T139</accession>
<organism evidence="2 3">
    <name type="scientific">Fusarium gaditjirri</name>
    <dbReference type="NCBI Taxonomy" id="282569"/>
    <lineage>
        <taxon>Eukaryota</taxon>
        <taxon>Fungi</taxon>
        <taxon>Dikarya</taxon>
        <taxon>Ascomycota</taxon>
        <taxon>Pezizomycotina</taxon>
        <taxon>Sordariomycetes</taxon>
        <taxon>Hypocreomycetidae</taxon>
        <taxon>Hypocreales</taxon>
        <taxon>Nectriaceae</taxon>
        <taxon>Fusarium</taxon>
        <taxon>Fusarium nisikadoi species complex</taxon>
    </lineage>
</organism>
<reference evidence="2" key="2">
    <citation type="submission" date="2020-05" db="EMBL/GenBank/DDBJ databases">
        <authorList>
            <person name="Kim H.-S."/>
            <person name="Proctor R.H."/>
            <person name="Brown D.W."/>
        </authorList>
    </citation>
    <scope>NUCLEOTIDE SEQUENCE</scope>
    <source>
        <strain evidence="2">NRRL 45417</strain>
    </source>
</reference>
<dbReference type="GO" id="GO:0003824">
    <property type="term" value="F:catalytic activity"/>
    <property type="evidence" value="ECO:0007669"/>
    <property type="project" value="InterPro"/>
</dbReference>
<evidence type="ECO:0000313" key="2">
    <source>
        <dbReference type="EMBL" id="KAF4949405.1"/>
    </source>
</evidence>
<dbReference type="EMBL" id="JABFAI010000238">
    <property type="protein sequence ID" value="KAF4949405.1"/>
    <property type="molecule type" value="Genomic_DNA"/>
</dbReference>
<name>A0A8H4T139_9HYPO</name>
<reference evidence="2" key="1">
    <citation type="journal article" date="2020" name="BMC Genomics">
        <title>Correction to: Identification and distribution of gene clusters required for synthesis of sphingolipid metabolism inhibitors in diverse species of the filamentous fungus Fusarium.</title>
        <authorList>
            <person name="Kim H.S."/>
            <person name="Lohmar J.M."/>
            <person name="Busman M."/>
            <person name="Brown D.W."/>
            <person name="Naumann T.A."/>
            <person name="Divon H.H."/>
            <person name="Lysoe E."/>
            <person name="Uhlig S."/>
            <person name="Proctor R.H."/>
        </authorList>
    </citation>
    <scope>NUCLEOTIDE SEQUENCE</scope>
    <source>
        <strain evidence="2">NRRL 45417</strain>
    </source>
</reference>
<feature type="domain" description="Heterokaryon incompatibility" evidence="1">
    <location>
        <begin position="334"/>
        <end position="491"/>
    </location>
</feature>
<protein>
    <recommendedName>
        <fullName evidence="1">Heterokaryon incompatibility domain-containing protein</fullName>
    </recommendedName>
</protein>
<evidence type="ECO:0000313" key="3">
    <source>
        <dbReference type="Proteomes" id="UP000604273"/>
    </source>
</evidence>
<dbReference type="InterPro" id="IPR052895">
    <property type="entry name" value="HetReg/Transcr_Mod"/>
</dbReference>
<dbReference type="Gene3D" id="3.40.50.1580">
    <property type="entry name" value="Nucleoside phosphorylase domain"/>
    <property type="match status" value="1"/>
</dbReference>
<dbReference type="Pfam" id="PF06985">
    <property type="entry name" value="HET"/>
    <property type="match status" value="1"/>
</dbReference>
<sequence length="884" mass="99633">MDKSHSNEYHIAIVAPLPENYETARALLDVPQQECHFPNSGAAYSLGKVGPHHVVLVGKAEDMTNVSVFVKDTVDDLLNAFPSIRAGFLIGVDATAPEDSPAKPGDIVLGFPLAPQPGLIQFDADETTISNHISAGFEMSHPPSSVKSVINDFYFLDGRRHWAEYLQHQSSRAELASAKGYQPLKQNPTKPNKVLRGKVASSTGLFSDGDLTNKVGRDNKIMCFERAGASIKSRLPFLTVCGIVATVTKSLKLLDKSAIYQTRVATVIYVMFVLHRINAAKLGKEHSFPNLFQYDPFDLESPGFRLVRLEKGVQSQLRCHLVQAYLDEELIFSYEALSYSWGSQTILHEIIVDGKPLSITEGLHEALCHLRDPYEDRMLWVDALCIDQNNIKERGHQVNRMGEIYKKADRVIIWLGYASGNAVKLMSGIDMFEKNLPLNVFSQWSREDIRWKQKWREVEARFGVSFQKELEDGLQTFMENPWFSRVWILQEVANAKRAIVECNLGNIPAKLFALLPHAMDVQVSEQCQAVLDIMPSPLKASSWWDQNRNLCNLMWKFRGCQATDPRDRVYALLGMASDLKDTGIRADYSKDELAVMQDFCDYLLGDVFPAQQSLATNIRDLQAQLPAISMELLQQKLQLNPKNNPLREFLRRQGAIAIDGQHILDLVPYGSRAMSLFLHKKTNPDVFEVLWKYPDLIGEPLPMFVAQAMEYDAEVMCQLLGPSSDPEQLAYDALREAISIGMCSWEPFLKYYHPTPKIASKLLREAMVYNPEVLPHLVSAARSPVQLLENIYLDAMTDHPRGIRIIDEHSQPAMMTNGLILKGAEAGKEVLDLFLGAIEHPIELEEDLFVYAISNSFEKLEHLTEHCIKPFNVQTSESQIGFAR</sequence>
<evidence type="ECO:0000259" key="1">
    <source>
        <dbReference type="Pfam" id="PF06985"/>
    </source>
</evidence>
<keyword evidence="3" id="KW-1185">Reference proteome</keyword>
<gene>
    <name evidence="2" type="ORF">FGADI_8918</name>
</gene>
<dbReference type="InterPro" id="IPR035994">
    <property type="entry name" value="Nucleoside_phosphorylase_sf"/>
</dbReference>
<dbReference type="PANTHER" id="PTHR24148">
    <property type="entry name" value="ANKYRIN REPEAT DOMAIN-CONTAINING PROTEIN 39 HOMOLOG-RELATED"/>
    <property type="match status" value="1"/>
</dbReference>
<dbReference type="AlphaFoldDB" id="A0A8H4T139"/>
<dbReference type="GO" id="GO:0009116">
    <property type="term" value="P:nucleoside metabolic process"/>
    <property type="evidence" value="ECO:0007669"/>
    <property type="project" value="InterPro"/>
</dbReference>
<dbReference type="PANTHER" id="PTHR24148:SF64">
    <property type="entry name" value="HETEROKARYON INCOMPATIBILITY DOMAIN-CONTAINING PROTEIN"/>
    <property type="match status" value="1"/>
</dbReference>
<dbReference type="OrthoDB" id="194358at2759"/>
<comment type="caution">
    <text evidence="2">The sequence shown here is derived from an EMBL/GenBank/DDBJ whole genome shotgun (WGS) entry which is preliminary data.</text>
</comment>